<dbReference type="AlphaFoldDB" id="A0AAE3T842"/>
<reference evidence="2" key="1">
    <citation type="submission" date="2021-09" db="EMBL/GenBank/DDBJ databases">
        <title>Genomic analysis of Ralstonia spp.</title>
        <authorList>
            <person name="Aburjaile F."/>
            <person name="Ariute J.C."/>
            <person name="Pais A.K.L."/>
            <person name="Albuquerque G.M.R."/>
            <person name="Silva A.M.F."/>
            <person name="Brenig B."/>
            <person name="Azevedo V."/>
            <person name="Matiuzzi M."/>
            <person name="Ramos R."/>
            <person name="Goes-Neto A."/>
            <person name="Soares S."/>
            <person name="Iseppon A.M.B."/>
            <person name="Souza E."/>
            <person name="Gama M."/>
        </authorList>
    </citation>
    <scope>NUCLEOTIDE SEQUENCE</scope>
    <source>
        <strain evidence="2">B4</strain>
    </source>
</reference>
<feature type="non-terminal residue" evidence="2">
    <location>
        <position position="1"/>
    </location>
</feature>
<gene>
    <name evidence="2" type="ORF">LBW55_25880</name>
</gene>
<dbReference type="InterPro" id="IPR044927">
    <property type="entry name" value="Endonuclea_NS_2"/>
</dbReference>
<dbReference type="GO" id="GO:0004519">
    <property type="term" value="F:endonuclease activity"/>
    <property type="evidence" value="ECO:0007669"/>
    <property type="project" value="UniProtKB-KW"/>
</dbReference>
<organism evidence="2 3">
    <name type="scientific">Ralstonia solanacearum</name>
    <name type="common">Pseudomonas solanacearum</name>
    <dbReference type="NCBI Taxonomy" id="305"/>
    <lineage>
        <taxon>Bacteria</taxon>
        <taxon>Pseudomonadati</taxon>
        <taxon>Pseudomonadota</taxon>
        <taxon>Betaproteobacteria</taxon>
        <taxon>Burkholderiales</taxon>
        <taxon>Burkholderiaceae</taxon>
        <taxon>Ralstonia</taxon>
        <taxon>Ralstonia solanacearum species complex</taxon>
    </lineage>
</organism>
<proteinExistence type="predicted"/>
<evidence type="ECO:0000313" key="2">
    <source>
        <dbReference type="EMBL" id="MDB0525044.1"/>
    </source>
</evidence>
<name>A0AAE3T842_RALSL</name>
<evidence type="ECO:0000313" key="3">
    <source>
        <dbReference type="Proteomes" id="UP001143674"/>
    </source>
</evidence>
<accession>A0AAE3T842</accession>
<protein>
    <submittedName>
        <fullName evidence="2">DNA/RNA non-specific endonuclease</fullName>
    </submittedName>
</protein>
<comment type="caution">
    <text evidence="2">The sequence shown here is derived from an EMBL/GenBank/DDBJ whole genome shotgun (WGS) entry which is preliminary data.</text>
</comment>
<dbReference type="RefSeq" id="WP_271655958.1">
    <property type="nucleotide sequence ID" value="NZ_JAIVEX010000030.1"/>
</dbReference>
<dbReference type="Proteomes" id="UP001143674">
    <property type="component" value="Unassembled WGS sequence"/>
</dbReference>
<keyword evidence="2" id="KW-0378">Hydrolase</keyword>
<dbReference type="Pfam" id="PF13930">
    <property type="entry name" value="Endonuclea_NS_2"/>
    <property type="match status" value="1"/>
</dbReference>
<feature type="domain" description="Type VII secretion system protein EssD-like" evidence="1">
    <location>
        <begin position="403"/>
        <end position="504"/>
    </location>
</feature>
<sequence>GGVGAAVGEMAGSALAGRGLSTGVQGLVAGTVAGIASGTTAAVMRGGRVQIAQIAADAFGNALGISLAEANAAPTDVLGEKIAELQQSPIWNDPVAPNTDVLGDRIAELQRSPIWNDAGNAVSQAFATSSLGQASAWNRSMESIVPTPQVVGSGVDSAGRAWYQYDDGVTTHAVPAPVLDVQELPPLSKAQLAAAAQSAAVDAGTNAAAMGITPVQVEASIAAGKTGFLDAVSYAGRVALYKGWDFASLGFVERQDARIAANAAGQLSDDNFLKATVTDAVGSVAAFAVAGQVGGFVAGRVGGYAGAAATGAAAAGSYDLTQQAAQNVTYALTDGEAGRNGVSLDELGNSALFGAALGVGGKYLADYGNYNVRLNVGEPGTLYSNPLPFRLEAPEVVASESLNTITSTVGRNTATWTVDASGNPLSVTGTLRESFSGAIRSAAEVRAQSDVAATGVEGDQGGHLIGHRFVLDQGAKNLFPQEGNFNMSAFKTIENDYARYTAQGYQVDFSHALGEFDSITGRPGSVSVNFEVTDANGSLVDTFADKFLNRPGQTYTRRAF</sequence>
<keyword evidence="2" id="KW-0540">Nuclease</keyword>
<keyword evidence="2" id="KW-0255">Endonuclease</keyword>
<dbReference type="EMBL" id="JAIVEX010000030">
    <property type="protein sequence ID" value="MDB0525044.1"/>
    <property type="molecule type" value="Genomic_DNA"/>
</dbReference>
<evidence type="ECO:0000259" key="1">
    <source>
        <dbReference type="Pfam" id="PF13930"/>
    </source>
</evidence>